<keyword evidence="12" id="KW-1185">Reference proteome</keyword>
<evidence type="ECO:0000256" key="6">
    <source>
        <dbReference type="ARBA" id="ARBA00023054"/>
    </source>
</evidence>
<feature type="compositionally biased region" description="Polar residues" evidence="9">
    <location>
        <begin position="228"/>
        <end position="240"/>
    </location>
</feature>
<feature type="domain" description="Centrosomal CEP44" evidence="10">
    <location>
        <begin position="4"/>
        <end position="107"/>
    </location>
</feature>
<accession>A0A4W4GJR4</accession>
<evidence type="ECO:0000256" key="9">
    <source>
        <dbReference type="SAM" id="MobiDB-lite"/>
    </source>
</evidence>
<dbReference type="GO" id="GO:0030496">
    <property type="term" value="C:midbody"/>
    <property type="evidence" value="ECO:0007669"/>
    <property type="project" value="UniProtKB-SubCell"/>
</dbReference>
<reference evidence="12" key="2">
    <citation type="journal article" date="2017" name="Sci. Adv.">
        <title>A tail of two voltages: Proteomic comparison of the three electric organs of the electric eel.</title>
        <authorList>
            <person name="Traeger L.L."/>
            <person name="Sabat G."/>
            <person name="Barrett-Wilt G.A."/>
            <person name="Wells G.B."/>
            <person name="Sussman M.R."/>
        </authorList>
    </citation>
    <scope>NUCLEOTIDE SEQUENCE [LARGE SCALE GENOMIC DNA]</scope>
</reference>
<dbReference type="AlphaFoldDB" id="A0A4W4GJR4"/>
<evidence type="ECO:0000313" key="12">
    <source>
        <dbReference type="Proteomes" id="UP000314983"/>
    </source>
</evidence>
<feature type="region of interest" description="Disordered" evidence="9">
    <location>
        <begin position="104"/>
        <end position="213"/>
    </location>
</feature>
<keyword evidence="7" id="KW-0206">Cytoskeleton</keyword>
<dbReference type="GO" id="GO:0000922">
    <property type="term" value="C:spindle pole"/>
    <property type="evidence" value="ECO:0007669"/>
    <property type="project" value="UniProtKB-SubCell"/>
</dbReference>
<reference evidence="11" key="3">
    <citation type="submission" date="2020-05" db="EMBL/GenBank/DDBJ databases">
        <title>Electrophorus electricus (electric eel) genome, fEleEle1, primary haplotype.</title>
        <authorList>
            <person name="Myers G."/>
            <person name="Meyer A."/>
            <person name="Fedrigo O."/>
            <person name="Formenti G."/>
            <person name="Rhie A."/>
            <person name="Tracey A."/>
            <person name="Sims Y."/>
            <person name="Jarvis E.D."/>
        </authorList>
    </citation>
    <scope>NUCLEOTIDE SEQUENCE [LARGE SCALE GENOMIC DNA]</scope>
</reference>
<dbReference type="GeneTree" id="ENSGT00390000009873"/>
<feature type="region of interest" description="Disordered" evidence="9">
    <location>
        <begin position="365"/>
        <end position="396"/>
    </location>
</feature>
<proteinExistence type="predicted"/>
<dbReference type="GO" id="GO:0005813">
    <property type="term" value="C:centrosome"/>
    <property type="evidence" value="ECO:0007669"/>
    <property type="project" value="TreeGrafter"/>
</dbReference>
<feature type="region of interest" description="Disordered" evidence="9">
    <location>
        <begin position="228"/>
        <end position="265"/>
    </location>
</feature>
<dbReference type="Pfam" id="PF15007">
    <property type="entry name" value="CEP44"/>
    <property type="match status" value="1"/>
</dbReference>
<dbReference type="InterPro" id="IPR029157">
    <property type="entry name" value="CEP44_CC"/>
</dbReference>
<feature type="compositionally biased region" description="Polar residues" evidence="9">
    <location>
        <begin position="191"/>
        <end position="207"/>
    </location>
</feature>
<reference evidence="11" key="4">
    <citation type="submission" date="2025-08" db="UniProtKB">
        <authorList>
            <consortium name="Ensembl"/>
        </authorList>
    </citation>
    <scope>IDENTIFICATION</scope>
</reference>
<evidence type="ECO:0000259" key="10">
    <source>
        <dbReference type="Pfam" id="PF15007"/>
    </source>
</evidence>
<comment type="subcellular location">
    <subcellularLocation>
        <location evidence="1">Cytoplasm</location>
        <location evidence="1">Cytoskeleton</location>
        <location evidence="1">Microtubule organizing center</location>
        <location evidence="1">Centrosome</location>
        <location evidence="1">Centriole</location>
    </subcellularLocation>
    <subcellularLocation>
        <location evidence="3">Cytoplasm</location>
        <location evidence="3">Cytoskeleton</location>
        <location evidence="3">Spindle pole</location>
    </subcellularLocation>
    <subcellularLocation>
        <location evidence="2">Midbody</location>
    </subcellularLocation>
</comment>
<feature type="compositionally biased region" description="Polar residues" evidence="9">
    <location>
        <begin position="141"/>
        <end position="157"/>
    </location>
</feature>
<feature type="compositionally biased region" description="Polar residues" evidence="9">
    <location>
        <begin position="166"/>
        <end position="184"/>
    </location>
</feature>
<evidence type="ECO:0000256" key="1">
    <source>
        <dbReference type="ARBA" id="ARBA00004114"/>
    </source>
</evidence>
<dbReference type="PANTHER" id="PTHR31477">
    <property type="entry name" value="CENTROSOMAL PROTEIN OF 44 KDA"/>
    <property type="match status" value="1"/>
</dbReference>
<dbReference type="GO" id="GO:0005814">
    <property type="term" value="C:centriole"/>
    <property type="evidence" value="ECO:0007669"/>
    <property type="project" value="UniProtKB-SubCell"/>
</dbReference>
<dbReference type="Proteomes" id="UP000314983">
    <property type="component" value="Chromosome 11"/>
</dbReference>
<evidence type="ECO:0000313" key="11">
    <source>
        <dbReference type="Ensembl" id="ENSEEEP00000036667.2"/>
    </source>
</evidence>
<gene>
    <name evidence="11" type="primary">cep44</name>
</gene>
<evidence type="ECO:0000256" key="8">
    <source>
        <dbReference type="ARBA" id="ARBA00046235"/>
    </source>
</evidence>
<dbReference type="GO" id="GO:0010457">
    <property type="term" value="P:centriole-centriole cohesion"/>
    <property type="evidence" value="ECO:0007669"/>
    <property type="project" value="TreeGrafter"/>
</dbReference>
<dbReference type="InterPro" id="IPR033603">
    <property type="entry name" value="CEP44"/>
</dbReference>
<protein>
    <recommendedName>
        <fullName evidence="4">Centrosomal protein of 44 kDa</fullName>
    </recommendedName>
</protein>
<evidence type="ECO:0000256" key="7">
    <source>
        <dbReference type="ARBA" id="ARBA00023212"/>
    </source>
</evidence>
<evidence type="ECO:0000256" key="5">
    <source>
        <dbReference type="ARBA" id="ARBA00022490"/>
    </source>
</evidence>
<keyword evidence="6" id="KW-0175">Coiled coil</keyword>
<sequence length="421" mass="45388">SIQQTLTTKGWQKGDPFCCLPIVSYAFTSFSPALAELLVESGIELTGKNDLSFTESVYKVLRDLFSYKPLLSKQQFLQFGFAERKISLLCDIIGLVVTKHNQLTRGAKPVRHPKKRLQSRSDSKILESPTSPDTHGVPAQRLQSRSVSLTSESPTTPDTHRIPAQRLQSRSVSITSESPTTPNTHRIPAQRLQSRSVSIISESPTSPDTHRIPVLLSRPLVERHLGNNSSARACFSSDTSPQEKRDEAEEEGGGPSAGDGPRPAAHTGFVSECMLKAVEAGLRECVSRMAQLDARLQAVEQSAAGKLVIERSQWENLESRVLLLETSLALISVQGPVKAGGVASLSGFGEKSHLTEETVVLTSAEGPGNSAALGQSASEAGSATHPSTGLPSASPEETIKERLERIANMMKDTSSLLKTTF</sequence>
<dbReference type="GO" id="GO:0007099">
    <property type="term" value="P:centriole replication"/>
    <property type="evidence" value="ECO:0007669"/>
    <property type="project" value="TreeGrafter"/>
</dbReference>
<dbReference type="PANTHER" id="PTHR31477:SF1">
    <property type="entry name" value="CENTROSOMAL PROTEIN OF 44 KDA"/>
    <property type="match status" value="1"/>
</dbReference>
<reference evidence="11" key="5">
    <citation type="submission" date="2025-09" db="UniProtKB">
        <authorList>
            <consortium name="Ensembl"/>
        </authorList>
    </citation>
    <scope>IDENTIFICATION</scope>
</reference>
<comment type="function">
    <text evidence="8">Centriole-enriched microtubule-binding protein involved in centriole biogenesis. In collaboration with CEP295 and POC1B, is required for the centriole-to-centrosome conversion by ensuring the formation of bona fide centriole wall. Functions as a linker component that maintains centrosome cohesion. Associates with CROCC and regulates its stability and localization to the centrosome.</text>
</comment>
<evidence type="ECO:0000256" key="2">
    <source>
        <dbReference type="ARBA" id="ARBA00004214"/>
    </source>
</evidence>
<feature type="compositionally biased region" description="Basic residues" evidence="9">
    <location>
        <begin position="108"/>
        <end position="118"/>
    </location>
</feature>
<name>A0A4W4GJR4_ELEEL</name>
<keyword evidence="5" id="KW-0963">Cytoplasm</keyword>
<feature type="compositionally biased region" description="Polar residues" evidence="9">
    <location>
        <begin position="372"/>
        <end position="391"/>
    </location>
</feature>
<evidence type="ECO:0000256" key="4">
    <source>
        <dbReference type="ARBA" id="ARBA00014053"/>
    </source>
</evidence>
<organism evidence="11 12">
    <name type="scientific">Electrophorus electricus</name>
    <name type="common">Electric eel</name>
    <name type="synonym">Gymnotus electricus</name>
    <dbReference type="NCBI Taxonomy" id="8005"/>
    <lineage>
        <taxon>Eukaryota</taxon>
        <taxon>Metazoa</taxon>
        <taxon>Chordata</taxon>
        <taxon>Craniata</taxon>
        <taxon>Vertebrata</taxon>
        <taxon>Euteleostomi</taxon>
        <taxon>Actinopterygii</taxon>
        <taxon>Neopterygii</taxon>
        <taxon>Teleostei</taxon>
        <taxon>Ostariophysi</taxon>
        <taxon>Gymnotiformes</taxon>
        <taxon>Gymnotoidei</taxon>
        <taxon>Gymnotidae</taxon>
        <taxon>Electrophorus</taxon>
    </lineage>
</organism>
<dbReference type="STRING" id="8005.ENSEEEP00000036667"/>
<evidence type="ECO:0000256" key="3">
    <source>
        <dbReference type="ARBA" id="ARBA00004647"/>
    </source>
</evidence>
<reference evidence="12" key="1">
    <citation type="journal article" date="2014" name="Science">
        <title>Nonhuman genetics. Genomic basis for the convergent evolution of electric organs.</title>
        <authorList>
            <person name="Gallant J.R."/>
            <person name="Traeger L.L."/>
            <person name="Volkening J.D."/>
            <person name="Moffett H."/>
            <person name="Chen P.H."/>
            <person name="Novina C.D."/>
            <person name="Phillips G.N.Jr."/>
            <person name="Anand R."/>
            <person name="Wells G.B."/>
            <person name="Pinch M."/>
            <person name="Guth R."/>
            <person name="Unguez G.A."/>
            <person name="Albert J.S."/>
            <person name="Zakon H.H."/>
            <person name="Samanta M.P."/>
            <person name="Sussman M.R."/>
        </authorList>
    </citation>
    <scope>NUCLEOTIDE SEQUENCE [LARGE SCALE GENOMIC DNA]</scope>
</reference>
<dbReference type="Ensembl" id="ENSEEET00000037095.2">
    <property type="protein sequence ID" value="ENSEEEP00000036667.2"/>
    <property type="gene ID" value="ENSEEEG00000017409.2"/>
</dbReference>